<proteinExistence type="predicted"/>
<sequence>MQKYDLIPNREKVITNNLVSILYFFLFNNHISKISEEQKVTIPKNNIILYNSTLTLKR</sequence>
<organism evidence="1">
    <name type="scientific">uncultured Dysgonomonas sp</name>
    <dbReference type="NCBI Taxonomy" id="206096"/>
    <lineage>
        <taxon>Bacteria</taxon>
        <taxon>Pseudomonadati</taxon>
        <taxon>Bacteroidota</taxon>
        <taxon>Bacteroidia</taxon>
        <taxon>Bacteroidales</taxon>
        <taxon>Dysgonomonadaceae</taxon>
        <taxon>Dysgonomonas</taxon>
        <taxon>environmental samples</taxon>
    </lineage>
</organism>
<accession>A0A212K3Z6</accession>
<protein>
    <submittedName>
        <fullName evidence="1">Uncharacterized protein</fullName>
    </submittedName>
</protein>
<dbReference type="EMBL" id="FLUL01000001">
    <property type="protein sequence ID" value="SBW06386.1"/>
    <property type="molecule type" value="Genomic_DNA"/>
</dbReference>
<reference evidence="1" key="1">
    <citation type="submission" date="2016-04" db="EMBL/GenBank/DDBJ databases">
        <authorList>
            <person name="Evans L.H."/>
            <person name="Alamgir A."/>
            <person name="Owens N."/>
            <person name="Weber N.D."/>
            <person name="Virtaneva K."/>
            <person name="Barbian K."/>
            <person name="Babar A."/>
            <person name="Rosenke K."/>
        </authorList>
    </citation>
    <scope>NUCLEOTIDE SEQUENCE</scope>
    <source>
        <strain evidence="1">86-2</strain>
    </source>
</reference>
<dbReference type="AlphaFoldDB" id="A0A212K3Z6"/>
<gene>
    <name evidence="1" type="ORF">KL86DYS2_12964</name>
</gene>
<name>A0A212K3Z6_9BACT</name>
<evidence type="ECO:0000313" key="1">
    <source>
        <dbReference type="EMBL" id="SBW06386.1"/>
    </source>
</evidence>